<dbReference type="InterPro" id="IPR020635">
    <property type="entry name" value="Tyr_kinase_cat_dom"/>
</dbReference>
<dbReference type="GO" id="GO:0007169">
    <property type="term" value="P:cell surface receptor protein tyrosine kinase signaling pathway"/>
    <property type="evidence" value="ECO:0007669"/>
    <property type="project" value="TreeGrafter"/>
</dbReference>
<evidence type="ECO:0000256" key="3">
    <source>
        <dbReference type="ARBA" id="ARBA00022989"/>
    </source>
</evidence>
<dbReference type="Pfam" id="PF00069">
    <property type="entry name" value="Pkinase"/>
    <property type="match status" value="1"/>
</dbReference>
<dbReference type="GO" id="GO:0004714">
    <property type="term" value="F:transmembrane receptor protein tyrosine kinase activity"/>
    <property type="evidence" value="ECO:0007669"/>
    <property type="project" value="TreeGrafter"/>
</dbReference>
<dbReference type="Gene3D" id="3.30.200.20">
    <property type="entry name" value="Phosphorylase Kinase, domain 1"/>
    <property type="match status" value="1"/>
</dbReference>
<dbReference type="STRING" id="31246.A0A183P236"/>
<dbReference type="SUPFAM" id="SSF48726">
    <property type="entry name" value="Immunoglobulin"/>
    <property type="match status" value="1"/>
</dbReference>
<dbReference type="Gene3D" id="1.10.510.10">
    <property type="entry name" value="Transferase(Phosphotransferase) domain 1"/>
    <property type="match status" value="1"/>
</dbReference>
<evidence type="ECO:0000256" key="2">
    <source>
        <dbReference type="ARBA" id="ARBA00022692"/>
    </source>
</evidence>
<dbReference type="InterPro" id="IPR013783">
    <property type="entry name" value="Ig-like_fold"/>
</dbReference>
<proteinExistence type="predicted"/>
<dbReference type="GO" id="GO:0005524">
    <property type="term" value="F:ATP binding"/>
    <property type="evidence" value="ECO:0007669"/>
    <property type="project" value="InterPro"/>
</dbReference>
<dbReference type="Proteomes" id="UP000269396">
    <property type="component" value="Unassembled WGS sequence"/>
</dbReference>
<evidence type="ECO:0000256" key="4">
    <source>
        <dbReference type="ARBA" id="ARBA00023136"/>
    </source>
</evidence>
<evidence type="ECO:0000313" key="6">
    <source>
        <dbReference type="EMBL" id="VDP44595.1"/>
    </source>
</evidence>
<evidence type="ECO:0000313" key="7">
    <source>
        <dbReference type="Proteomes" id="UP000269396"/>
    </source>
</evidence>
<dbReference type="InterPro" id="IPR008266">
    <property type="entry name" value="Tyr_kinase_AS"/>
</dbReference>
<protein>
    <submittedName>
        <fullName evidence="6">Uncharacterized protein</fullName>
    </submittedName>
</protein>
<evidence type="ECO:0000256" key="5">
    <source>
        <dbReference type="ARBA" id="ARBA00023180"/>
    </source>
</evidence>
<dbReference type="InterPro" id="IPR036179">
    <property type="entry name" value="Ig-like_dom_sf"/>
</dbReference>
<dbReference type="PROSITE" id="PS00109">
    <property type="entry name" value="PROTEIN_KINASE_TYR"/>
    <property type="match status" value="1"/>
</dbReference>
<comment type="subcellular location">
    <subcellularLocation>
        <location evidence="1">Membrane</location>
        <topology evidence="1">Single-pass membrane protein</topology>
    </subcellularLocation>
</comment>
<dbReference type="InterPro" id="IPR000719">
    <property type="entry name" value="Prot_kinase_dom"/>
</dbReference>
<gene>
    <name evidence="6" type="ORF">SMTD_LOCUS8422</name>
</gene>
<keyword evidence="2" id="KW-0812">Transmembrane</keyword>
<dbReference type="GO" id="GO:0043235">
    <property type="term" value="C:receptor complex"/>
    <property type="evidence" value="ECO:0007669"/>
    <property type="project" value="TreeGrafter"/>
</dbReference>
<dbReference type="PANTHER" id="PTHR24416">
    <property type="entry name" value="TYROSINE-PROTEIN KINASE RECEPTOR"/>
    <property type="match status" value="1"/>
</dbReference>
<accession>A0A183P236</accession>
<dbReference type="PROSITE" id="PS50011">
    <property type="entry name" value="PROTEIN_KINASE_DOM"/>
    <property type="match status" value="1"/>
</dbReference>
<dbReference type="PANTHER" id="PTHR24416:SF600">
    <property type="entry name" value="PDGF- AND VEGF-RECEPTOR RELATED, ISOFORM J"/>
    <property type="match status" value="1"/>
</dbReference>
<dbReference type="SMART" id="SM00219">
    <property type="entry name" value="TyrKc"/>
    <property type="match status" value="1"/>
</dbReference>
<name>A0A183P236_9TREM</name>
<dbReference type="SUPFAM" id="SSF56112">
    <property type="entry name" value="Protein kinase-like (PK-like)"/>
    <property type="match status" value="1"/>
</dbReference>
<reference evidence="6 7" key="1">
    <citation type="submission" date="2018-11" db="EMBL/GenBank/DDBJ databases">
        <authorList>
            <consortium name="Pathogen Informatics"/>
        </authorList>
    </citation>
    <scope>NUCLEOTIDE SEQUENCE [LARGE SCALE GENOMIC DNA]</scope>
    <source>
        <strain>Denwood</strain>
        <strain evidence="7">Zambia</strain>
    </source>
</reference>
<keyword evidence="5" id="KW-0325">Glycoprotein</keyword>
<dbReference type="InterPro" id="IPR011009">
    <property type="entry name" value="Kinase-like_dom_sf"/>
</dbReference>
<sequence>MLIEFLLILLLFNKSITNPLKNVLFYELKQNEHDHKYDIPINNKEIELSCLYGTQWFIPSTISYKFKPIIKVNQRKNQSKLLIKLPENNVLRTNFRGLYQCCQSLNYENMGIINWFPNEPSCCPCCPWYEQDQCLFKQSKLRNNSSVVIKLRNITTNCGSVFLYTNSVNMNTVHLDVIRDQPMLIPCPGLNSTFNEDSSVFWIDYQLTPHKSSRQIWYPFKRLEKNQLHSILYYYDSRFGVCLLKSQFPRIMLFMLCNYNQINQQRIVQPIWPMPSPVIAPTIHLYLQSINKMEHNTYKSVNIRNHSEFFLNNINWFVKYSNELLTFRVMQQTTVLRLTCIGSYTQKYIVHKPIGKLCFRWKTLNHENVKLSNISDFQEHYQFDDQSTWERTECMTTHQIFNKFSVLYAFSKYDLNLLNTSNETNQSVNNTFILCEVTTPDRMAPISRRIIQIVKTTNQISNKLHISFHCNCVILGGNQSSFKENSTLDLLIKNDSLNLNISFWTQHETDNQPFCIMKHGIHRSDQKTKETQINLIRARDTWKCLVKMKINLPSQTITLSIGYGETKRTLQIFIIKSVLELSRNVENLQSQITQQYYLHCVPNDIERSIARKLGYNYPNNVTWFISIDNHTQNYTTYDKTLEHTFKLIPLYNATDYPKIVLNKTEKLWERINEISHLRNLYLNYWPEKLCVRCSSVYEIGMYFNGQESCAAFNDFNVIDTFKNTENNRHIQNIKKKWQLYFVIELNNSSQFHEVNSQLNNSEISLVQSTSMSLECIRKMHTKPEQLKLKEWPELTIINTQNSTEDHLTNSTFWILSPYSLKVRKIIHLNKSLVVHLKCSYKSEQFVIKIHTFKQNVPKILKPTENVQLIRTNLQQHTVLNYSINTDNMTKNSIELICQAVGSPKPSIQWMRAVYNQSESFIKWENVHTCSVNENKIQFNISINGDQEIQTCIYNISTLLLTSKDTLNQSHYQCLAKNIAGNAFKQIKLVYLDTTSIHSNETIKLQMMKKFVSWIYLIILPIILILITLSIILWLCYKISYKNQCSSDISLPNVLYKNIYNRLHSYHYKSSSSSLLTSYSLSKDYKSIEQVLSQLLGFTVNTTVQDTTNITTTTTTTTTSTANSSMNQINKWIIPRKFIKRSNYPLGSGHYGSVFKAWLHSSYIKDTVNNEFKDILLREDTENYIVALKVSSMVEKSTVNSNNTNDSSKLICLKNEIRILSNLTNCDNIIRMIGIMFESNLKRNRSPLNGVNLILECCKYKSLAHFIRCHSHQIIDSLMNYEEVQLTNFYMKDTKMNTHDRTTLGEYRLTVKEIYRFAYGIISGIVYLVKNYVIHRDLATRNILINHNYIPKISDFGLAVQMTPMNGLTNDDIYNVDGEFNEDQLIDEYYRVLTPRKKLPLRILPPEALLQHKFYFSSDIWQYGLLIWELFHLEKREPFQEIKTFQELVGMLSEHNLNNDKNNGTDYNSNVSGYTLKKTTNCQRLLPPSTLDRPILVNDELWEMMCQMWSYNPHKRPTAAQIHDKIKYLLDDTKETFSCIDFQYNCHGHRHHKNHICTYKNCKFLSDTSFIEVHNHLIHSYENTIQST</sequence>
<dbReference type="InterPro" id="IPR007110">
    <property type="entry name" value="Ig-like_dom"/>
</dbReference>
<dbReference type="InterPro" id="IPR050122">
    <property type="entry name" value="RTK"/>
</dbReference>
<keyword evidence="3" id="KW-1133">Transmembrane helix</keyword>
<evidence type="ECO:0000256" key="1">
    <source>
        <dbReference type="ARBA" id="ARBA00004167"/>
    </source>
</evidence>
<dbReference type="Gene3D" id="2.60.40.10">
    <property type="entry name" value="Immunoglobulins"/>
    <property type="match status" value="1"/>
</dbReference>
<organism evidence="6 7">
    <name type="scientific">Schistosoma mattheei</name>
    <dbReference type="NCBI Taxonomy" id="31246"/>
    <lineage>
        <taxon>Eukaryota</taxon>
        <taxon>Metazoa</taxon>
        <taxon>Spiralia</taxon>
        <taxon>Lophotrochozoa</taxon>
        <taxon>Platyhelminthes</taxon>
        <taxon>Trematoda</taxon>
        <taxon>Digenea</taxon>
        <taxon>Strigeidida</taxon>
        <taxon>Schistosomatoidea</taxon>
        <taxon>Schistosomatidae</taxon>
        <taxon>Schistosoma</taxon>
    </lineage>
</organism>
<dbReference type="PROSITE" id="PS50835">
    <property type="entry name" value="IG_LIKE"/>
    <property type="match status" value="1"/>
</dbReference>
<dbReference type="EMBL" id="UZAL01028917">
    <property type="protein sequence ID" value="VDP44595.1"/>
    <property type="molecule type" value="Genomic_DNA"/>
</dbReference>
<dbReference type="GO" id="GO:0005886">
    <property type="term" value="C:plasma membrane"/>
    <property type="evidence" value="ECO:0007669"/>
    <property type="project" value="TreeGrafter"/>
</dbReference>
<keyword evidence="7" id="KW-1185">Reference proteome</keyword>
<keyword evidence="4" id="KW-0472">Membrane</keyword>